<sequence length="429" mass="48060">MTAKEKLWQEFIEVAKLLKPSFPSPRNVLRVATLGTWQIPLWSSNQPIHQEANGAEIHSCPNPQLSCKVEFKSQDTCCFHYPGGLLLQTQFWDTDPPTGPEDSWTIHGLWPDHCDGSFDAFCDPSRSVHNLSSILEQSGRSELLAYMKSHWKSFRGDDENLWEHEWNKHGTCISTLEPNCYPDYGDQQQVVTYFQKAVDLFLRLPSYDILSTAGISPSDTLTYTLDAIEDTLKKAHGREVAVKCRNGVLHEIWYYFNVAGPLESGIFVPTDPVAPPSNCPRSGIRYKPKKYPPKKPSASETFPRPTGTPFGGKGNLIVNYSGRQHGCIISRGGWFAAGTCASFHTVPGSDDGFFLKSSKGLCAFNDADGFVCASDIDTPTSFTTIDGKLSLREQTTFYSDAVPKRRSQSVIYESRGRHPLRLEIYWRDA</sequence>
<dbReference type="AlphaFoldDB" id="A0A1J9PVH0"/>
<evidence type="ECO:0000256" key="1">
    <source>
        <dbReference type="ARBA" id="ARBA00004410"/>
    </source>
</evidence>
<dbReference type="PANTHER" id="PTHR11240:SF22">
    <property type="entry name" value="RIBONUCLEASE T2"/>
    <property type="match status" value="1"/>
</dbReference>
<dbReference type="InterPro" id="IPR033130">
    <property type="entry name" value="RNase_T2_His_AS_2"/>
</dbReference>
<dbReference type="STRING" id="1447872.A0A1J9PVH0"/>
<evidence type="ECO:0000313" key="20">
    <source>
        <dbReference type="EMBL" id="OJD11875.1"/>
    </source>
</evidence>
<dbReference type="GO" id="GO:0006401">
    <property type="term" value="P:RNA catabolic process"/>
    <property type="evidence" value="ECO:0007669"/>
    <property type="project" value="UniProtKB-ARBA"/>
</dbReference>
<dbReference type="GO" id="GO:0005576">
    <property type="term" value="C:extracellular region"/>
    <property type="evidence" value="ECO:0007669"/>
    <property type="project" value="TreeGrafter"/>
</dbReference>
<dbReference type="InterPro" id="IPR036430">
    <property type="entry name" value="RNase_T2-like_sf"/>
</dbReference>
<dbReference type="GO" id="GO:0003723">
    <property type="term" value="F:RNA binding"/>
    <property type="evidence" value="ECO:0007669"/>
    <property type="project" value="InterPro"/>
</dbReference>
<evidence type="ECO:0000256" key="14">
    <source>
        <dbReference type="ARBA" id="ARBA00025494"/>
    </source>
</evidence>
<reference evidence="20 21" key="1">
    <citation type="submission" date="2015-07" db="EMBL/GenBank/DDBJ databases">
        <title>Emmonsia species relationships and genome sequence.</title>
        <authorList>
            <consortium name="The Broad Institute Genomics Platform"/>
            <person name="Cuomo C.A."/>
            <person name="Munoz J.F."/>
            <person name="Imamovic A."/>
            <person name="Priest M.E."/>
            <person name="Young S."/>
            <person name="Clay O.K."/>
            <person name="McEwen J.G."/>
        </authorList>
    </citation>
    <scope>NUCLEOTIDE SEQUENCE [LARGE SCALE GENOMIC DNA]</scope>
    <source>
        <strain evidence="20 21">UAMH 9510</strain>
    </source>
</reference>
<dbReference type="PANTHER" id="PTHR11240">
    <property type="entry name" value="RIBONUCLEASE T2"/>
    <property type="match status" value="1"/>
</dbReference>
<dbReference type="InterPro" id="IPR018188">
    <property type="entry name" value="RNase_T2_His_AS_1"/>
</dbReference>
<accession>A0A1J9PVH0</accession>
<dbReference type="EMBL" id="LGRN01000478">
    <property type="protein sequence ID" value="OJD11875.1"/>
    <property type="molecule type" value="Genomic_DNA"/>
</dbReference>
<gene>
    <name evidence="20" type="ORF">AJ78_07445</name>
</gene>
<dbReference type="Gene3D" id="3.90.730.10">
    <property type="entry name" value="Ribonuclease T2-like"/>
    <property type="match status" value="1"/>
</dbReference>
<comment type="function">
    <text evidence="14">Rnase which modulates cell survival under stress conditions. Released from the vacuole to the cytoplasm during stress to promote tRNA and rRNA cleavage and to activate separately a downstream pathway that promotes cell death. Involved in cell size, vacuolar morphology and growth at high temperatures and high salt concentration.</text>
</comment>
<dbReference type="OrthoDB" id="435754at2759"/>
<dbReference type="GO" id="GO:0005775">
    <property type="term" value="C:vacuolar lumen"/>
    <property type="evidence" value="ECO:0007669"/>
    <property type="project" value="UniProtKB-SubCell"/>
</dbReference>
<name>A0A1J9PVH0_9EURO</name>
<evidence type="ECO:0000256" key="7">
    <source>
        <dbReference type="ARBA" id="ARBA00022722"/>
    </source>
</evidence>
<feature type="active site" evidence="16">
    <location>
        <position position="107"/>
    </location>
</feature>
<evidence type="ECO:0000256" key="8">
    <source>
        <dbReference type="ARBA" id="ARBA00022729"/>
    </source>
</evidence>
<dbReference type="PROSITE" id="PS00531">
    <property type="entry name" value="RNASE_T2_2"/>
    <property type="match status" value="1"/>
</dbReference>
<dbReference type="FunFam" id="3.90.730.10:FF:000004">
    <property type="entry name" value="Ribonuclease T2-like"/>
    <property type="match status" value="1"/>
</dbReference>
<keyword evidence="6" id="KW-0926">Vacuole</keyword>
<comment type="subcellular location">
    <subcellularLocation>
        <location evidence="2">Cytoplasm</location>
    </subcellularLocation>
    <subcellularLocation>
        <location evidence="1">Vacuole lumen</location>
    </subcellularLocation>
</comment>
<dbReference type="SUPFAM" id="SSF55895">
    <property type="entry name" value="Ribonuclease Rh-like"/>
    <property type="match status" value="1"/>
</dbReference>
<feature type="active site" evidence="16">
    <location>
        <position position="165"/>
    </location>
</feature>
<evidence type="ECO:0000256" key="4">
    <source>
        <dbReference type="ARBA" id="ARBA00012571"/>
    </source>
</evidence>
<dbReference type="Proteomes" id="UP000182235">
    <property type="component" value="Unassembled WGS sequence"/>
</dbReference>
<evidence type="ECO:0000256" key="11">
    <source>
        <dbReference type="ARBA" id="ARBA00023157"/>
    </source>
</evidence>
<keyword evidence="8" id="KW-0732">Signal</keyword>
<evidence type="ECO:0000256" key="16">
    <source>
        <dbReference type="PIRSR" id="PIRSR633697-1"/>
    </source>
</evidence>
<evidence type="ECO:0000256" key="10">
    <source>
        <dbReference type="ARBA" id="ARBA00022801"/>
    </source>
</evidence>
<keyword evidence="7" id="KW-0540">Nuclease</keyword>
<dbReference type="CDD" id="cd01061">
    <property type="entry name" value="RNase_T2_euk"/>
    <property type="match status" value="1"/>
</dbReference>
<dbReference type="InterPro" id="IPR057328">
    <property type="entry name" value="RNaseT2L_C"/>
</dbReference>
<feature type="region of interest" description="Disordered" evidence="18">
    <location>
        <begin position="284"/>
        <end position="307"/>
    </location>
</feature>
<organism evidence="20 21">
    <name type="scientific">Emergomyces pasteurianus Ep9510</name>
    <dbReference type="NCBI Taxonomy" id="1447872"/>
    <lineage>
        <taxon>Eukaryota</taxon>
        <taxon>Fungi</taxon>
        <taxon>Dikarya</taxon>
        <taxon>Ascomycota</taxon>
        <taxon>Pezizomycotina</taxon>
        <taxon>Eurotiomycetes</taxon>
        <taxon>Eurotiomycetidae</taxon>
        <taxon>Onygenales</taxon>
        <taxon>Ajellomycetaceae</taxon>
        <taxon>Emergomyces</taxon>
    </lineage>
</organism>
<evidence type="ECO:0000256" key="15">
    <source>
        <dbReference type="ARBA" id="ARBA00071169"/>
    </source>
</evidence>
<evidence type="ECO:0000256" key="9">
    <source>
        <dbReference type="ARBA" id="ARBA00022759"/>
    </source>
</evidence>
<proteinExistence type="inferred from homology"/>
<dbReference type="GO" id="GO:0016787">
    <property type="term" value="F:hydrolase activity"/>
    <property type="evidence" value="ECO:0007669"/>
    <property type="project" value="UniProtKB-KW"/>
</dbReference>
<comment type="similarity">
    <text evidence="3 17">Belongs to the RNase T2 family.</text>
</comment>
<feature type="compositionally biased region" description="Basic residues" evidence="18">
    <location>
        <begin position="284"/>
        <end position="293"/>
    </location>
</feature>
<evidence type="ECO:0000256" key="17">
    <source>
        <dbReference type="RuleBase" id="RU004328"/>
    </source>
</evidence>
<comment type="caution">
    <text evidence="20">The sequence shown here is derived from an EMBL/GenBank/DDBJ whole genome shotgun (WGS) entry which is preliminary data.</text>
</comment>
<dbReference type="Pfam" id="PF25488">
    <property type="entry name" value="RNaseT2L_C"/>
    <property type="match status" value="1"/>
</dbReference>
<evidence type="ECO:0000256" key="13">
    <source>
        <dbReference type="ARBA" id="ARBA00023239"/>
    </source>
</evidence>
<evidence type="ECO:0000256" key="2">
    <source>
        <dbReference type="ARBA" id="ARBA00004496"/>
    </source>
</evidence>
<keyword evidence="5" id="KW-0963">Cytoplasm</keyword>
<keyword evidence="9" id="KW-0255">Endonuclease</keyword>
<keyword evidence="10" id="KW-0378">Hydrolase</keyword>
<protein>
    <recommendedName>
        <fullName evidence="15">Ribonuclease T2-like</fullName>
        <ecNumber evidence="4">4.6.1.19</ecNumber>
    </recommendedName>
</protein>
<feature type="active site" evidence="16">
    <location>
        <position position="169"/>
    </location>
</feature>
<dbReference type="Pfam" id="PF00445">
    <property type="entry name" value="Ribonuclease_T2"/>
    <property type="match status" value="1"/>
</dbReference>
<evidence type="ECO:0000256" key="3">
    <source>
        <dbReference type="ARBA" id="ARBA00007469"/>
    </source>
</evidence>
<keyword evidence="11" id="KW-1015">Disulfide bond</keyword>
<evidence type="ECO:0000256" key="18">
    <source>
        <dbReference type="SAM" id="MobiDB-lite"/>
    </source>
</evidence>
<keyword evidence="12" id="KW-0325">Glycoprotein</keyword>
<evidence type="ECO:0000259" key="19">
    <source>
        <dbReference type="Pfam" id="PF25488"/>
    </source>
</evidence>
<evidence type="ECO:0000256" key="5">
    <source>
        <dbReference type="ARBA" id="ARBA00022490"/>
    </source>
</evidence>
<evidence type="ECO:0000256" key="6">
    <source>
        <dbReference type="ARBA" id="ARBA00022554"/>
    </source>
</evidence>
<evidence type="ECO:0000313" key="21">
    <source>
        <dbReference type="Proteomes" id="UP000182235"/>
    </source>
</evidence>
<dbReference type="GO" id="GO:0033897">
    <property type="term" value="F:ribonuclease T2 activity"/>
    <property type="evidence" value="ECO:0007669"/>
    <property type="project" value="UniProtKB-EC"/>
</dbReference>
<dbReference type="InterPro" id="IPR001568">
    <property type="entry name" value="RNase_T2-like"/>
</dbReference>
<dbReference type="VEuPathDB" id="FungiDB:AJ78_07445"/>
<feature type="domain" description="RNase T2-like C-terminal" evidence="19">
    <location>
        <begin position="308"/>
        <end position="427"/>
    </location>
</feature>
<keyword evidence="21" id="KW-1185">Reference proteome</keyword>
<dbReference type="InterPro" id="IPR033697">
    <property type="entry name" value="Ribonuclease_T2_eukaryotic"/>
</dbReference>
<keyword evidence="13" id="KW-0456">Lyase</keyword>
<evidence type="ECO:0000256" key="12">
    <source>
        <dbReference type="ARBA" id="ARBA00023180"/>
    </source>
</evidence>
<dbReference type="EC" id="4.6.1.19" evidence="4"/>
<dbReference type="PROSITE" id="PS00530">
    <property type="entry name" value="RNASE_T2_1"/>
    <property type="match status" value="1"/>
</dbReference>